<comment type="caution">
    <text evidence="1">The sequence shown here is derived from an EMBL/GenBank/DDBJ whole genome shotgun (WGS) entry which is preliminary data.</text>
</comment>
<evidence type="ECO:0000313" key="1">
    <source>
        <dbReference type="EMBL" id="KAG5637577.1"/>
    </source>
</evidence>
<evidence type="ECO:0000313" key="2">
    <source>
        <dbReference type="Proteomes" id="UP000717328"/>
    </source>
</evidence>
<dbReference type="AlphaFoldDB" id="A0A9P7FS61"/>
<accession>A0A9P7FS61</accession>
<keyword evidence="2" id="KW-1185">Reference proteome</keyword>
<dbReference type="OrthoDB" id="3439489at2759"/>
<protein>
    <submittedName>
        <fullName evidence="1">Uncharacterized protein</fullName>
    </submittedName>
</protein>
<dbReference type="Gene3D" id="2.80.10.50">
    <property type="match status" value="1"/>
</dbReference>
<proteinExistence type="predicted"/>
<gene>
    <name evidence="1" type="ORF">H0H81_004097</name>
</gene>
<sequence>MDTMNKLKDGKYYIVNRASGTKVGLAPFDPGFNGYAITRAPHHLEHHELPCVTFTVTHKKDDSYELKIEGDSVIGRNGGVFAPPKGGEQLWKIMYREGNKAYT</sequence>
<reference evidence="1" key="2">
    <citation type="submission" date="2021-10" db="EMBL/GenBank/DDBJ databases">
        <title>Phylogenomics reveals ancestral predisposition of the termite-cultivated fungus Termitomyces towards a domesticated lifestyle.</title>
        <authorList>
            <person name="Auxier B."/>
            <person name="Grum-Grzhimaylo A."/>
            <person name="Cardenas M.E."/>
            <person name="Lodge J.D."/>
            <person name="Laessoe T."/>
            <person name="Pedersen O."/>
            <person name="Smith M.E."/>
            <person name="Kuyper T.W."/>
            <person name="Franco-Molano E.A."/>
            <person name="Baroni T.J."/>
            <person name="Aanen D.K."/>
        </authorList>
    </citation>
    <scope>NUCLEOTIDE SEQUENCE</scope>
    <source>
        <strain evidence="1">D49</strain>
    </source>
</reference>
<name>A0A9P7FS61_9AGAR</name>
<reference evidence="1" key="1">
    <citation type="submission" date="2021-02" db="EMBL/GenBank/DDBJ databases">
        <authorList>
            <person name="Nieuwenhuis M."/>
            <person name="Van De Peppel L.J.J."/>
        </authorList>
    </citation>
    <scope>NUCLEOTIDE SEQUENCE</scope>
    <source>
        <strain evidence="1">D49</strain>
    </source>
</reference>
<dbReference type="Proteomes" id="UP000717328">
    <property type="component" value="Unassembled WGS sequence"/>
</dbReference>
<dbReference type="EMBL" id="JABCKI010005819">
    <property type="protein sequence ID" value="KAG5637577.1"/>
    <property type="molecule type" value="Genomic_DNA"/>
</dbReference>
<organism evidence="1 2">
    <name type="scientific">Sphagnurus paluster</name>
    <dbReference type="NCBI Taxonomy" id="117069"/>
    <lineage>
        <taxon>Eukaryota</taxon>
        <taxon>Fungi</taxon>
        <taxon>Dikarya</taxon>
        <taxon>Basidiomycota</taxon>
        <taxon>Agaricomycotina</taxon>
        <taxon>Agaricomycetes</taxon>
        <taxon>Agaricomycetidae</taxon>
        <taxon>Agaricales</taxon>
        <taxon>Tricholomatineae</taxon>
        <taxon>Lyophyllaceae</taxon>
        <taxon>Sphagnurus</taxon>
    </lineage>
</organism>